<evidence type="ECO:0000313" key="10">
    <source>
        <dbReference type="EMBL" id="ORW01011.1"/>
    </source>
</evidence>
<keyword evidence="2 8" id="KW-1277">Toxin-antitoxin system</keyword>
<keyword evidence="3 8" id="KW-0540">Nuclease</keyword>
<accession>A0A1X1XQE8</accession>
<dbReference type="GO" id="GO:0016787">
    <property type="term" value="F:hydrolase activity"/>
    <property type="evidence" value="ECO:0007669"/>
    <property type="project" value="UniProtKB-KW"/>
</dbReference>
<dbReference type="PANTHER" id="PTHR33653">
    <property type="entry name" value="RIBONUCLEASE VAPC2"/>
    <property type="match status" value="1"/>
</dbReference>
<gene>
    <name evidence="8" type="primary">vapC</name>
    <name evidence="10" type="ORF">AWC14_09760</name>
</gene>
<protein>
    <recommendedName>
        <fullName evidence="8">Ribonuclease VapC</fullName>
        <shortName evidence="8">RNase VapC</shortName>
        <ecNumber evidence="8">3.1.-.-</ecNumber>
    </recommendedName>
    <alternativeName>
        <fullName evidence="8">Toxin VapC</fullName>
    </alternativeName>
</protein>
<evidence type="ECO:0000256" key="2">
    <source>
        <dbReference type="ARBA" id="ARBA00022649"/>
    </source>
</evidence>
<name>A0A1X1XQE8_9MYCO</name>
<dbReference type="Pfam" id="PF01850">
    <property type="entry name" value="PIN"/>
    <property type="match status" value="1"/>
</dbReference>
<organism evidence="10 11">
    <name type="scientific">Mycobacterium kyorinense</name>
    <dbReference type="NCBI Taxonomy" id="487514"/>
    <lineage>
        <taxon>Bacteria</taxon>
        <taxon>Bacillati</taxon>
        <taxon>Actinomycetota</taxon>
        <taxon>Actinomycetes</taxon>
        <taxon>Mycobacteriales</taxon>
        <taxon>Mycobacteriaceae</taxon>
        <taxon>Mycobacterium</taxon>
    </lineage>
</organism>
<feature type="binding site" evidence="8">
    <location>
        <position position="99"/>
    </location>
    <ligand>
        <name>Mg(2+)</name>
        <dbReference type="ChEBI" id="CHEBI:18420"/>
    </ligand>
</feature>
<evidence type="ECO:0000313" key="11">
    <source>
        <dbReference type="Proteomes" id="UP000193487"/>
    </source>
</evidence>
<dbReference type="Proteomes" id="UP000193487">
    <property type="component" value="Unassembled WGS sequence"/>
</dbReference>
<dbReference type="HAMAP" id="MF_00265">
    <property type="entry name" value="VapC_Nob1"/>
    <property type="match status" value="1"/>
</dbReference>
<comment type="caution">
    <text evidence="10">The sequence shown here is derived from an EMBL/GenBank/DDBJ whole genome shotgun (WGS) entry which is preliminary data.</text>
</comment>
<dbReference type="InterPro" id="IPR029060">
    <property type="entry name" value="PIN-like_dom_sf"/>
</dbReference>
<keyword evidence="5 8" id="KW-0378">Hydrolase</keyword>
<evidence type="ECO:0000259" key="9">
    <source>
        <dbReference type="Pfam" id="PF01850"/>
    </source>
</evidence>
<dbReference type="RefSeq" id="WP_045373963.1">
    <property type="nucleotide sequence ID" value="NZ_BBKA01000011.1"/>
</dbReference>
<dbReference type="GO" id="GO:0090729">
    <property type="term" value="F:toxin activity"/>
    <property type="evidence" value="ECO:0007669"/>
    <property type="project" value="UniProtKB-KW"/>
</dbReference>
<keyword evidence="4 8" id="KW-0479">Metal-binding</keyword>
<evidence type="ECO:0000256" key="8">
    <source>
        <dbReference type="HAMAP-Rule" id="MF_00265"/>
    </source>
</evidence>
<dbReference type="EC" id="3.1.-.-" evidence="8"/>
<keyword evidence="6 8" id="KW-0460">Magnesium</keyword>
<proteinExistence type="inferred from homology"/>
<dbReference type="InterPro" id="IPR050556">
    <property type="entry name" value="Type_II_TA_system_RNase"/>
</dbReference>
<comment type="function">
    <text evidence="8">Toxic component of a toxin-antitoxin (TA) system. An RNase.</text>
</comment>
<keyword evidence="11" id="KW-1185">Reference proteome</keyword>
<dbReference type="EMBL" id="LQPE01000143">
    <property type="protein sequence ID" value="ORW01011.1"/>
    <property type="molecule type" value="Genomic_DNA"/>
</dbReference>
<feature type="binding site" evidence="8">
    <location>
        <position position="9"/>
    </location>
    <ligand>
        <name>Mg(2+)</name>
        <dbReference type="ChEBI" id="CHEBI:18420"/>
    </ligand>
</feature>
<sequence length="141" mass="15502">MAVTTWLIDKSAYTRLAESPDAQIWIDRIERGMVRISTVTRLEVGYSFRSAAEARTESVSPPLALMPVEYLTPAVEDRAVEVQLLLADRGQHRAPSIPDLLVAAIAEISGHIVLALDKDFELIAQVTGQPVERLRLTAGHS</sequence>
<evidence type="ECO:0000256" key="7">
    <source>
        <dbReference type="ARBA" id="ARBA00038093"/>
    </source>
</evidence>
<dbReference type="Gene3D" id="3.40.50.1010">
    <property type="entry name" value="5'-nuclease"/>
    <property type="match status" value="1"/>
</dbReference>
<comment type="similarity">
    <text evidence="7 8">Belongs to the PINc/VapC protein family.</text>
</comment>
<evidence type="ECO:0000256" key="1">
    <source>
        <dbReference type="ARBA" id="ARBA00001946"/>
    </source>
</evidence>
<dbReference type="GO" id="GO:0000287">
    <property type="term" value="F:magnesium ion binding"/>
    <property type="evidence" value="ECO:0007669"/>
    <property type="project" value="UniProtKB-UniRule"/>
</dbReference>
<dbReference type="SUPFAM" id="SSF88723">
    <property type="entry name" value="PIN domain-like"/>
    <property type="match status" value="1"/>
</dbReference>
<evidence type="ECO:0000256" key="5">
    <source>
        <dbReference type="ARBA" id="ARBA00022801"/>
    </source>
</evidence>
<reference evidence="10 11" key="1">
    <citation type="submission" date="2016-01" db="EMBL/GenBank/DDBJ databases">
        <title>The new phylogeny of the genus Mycobacterium.</title>
        <authorList>
            <person name="Tarcisio F."/>
            <person name="Conor M."/>
            <person name="Antonella G."/>
            <person name="Elisabetta G."/>
            <person name="Giulia F.S."/>
            <person name="Sara T."/>
            <person name="Anna F."/>
            <person name="Clotilde B."/>
            <person name="Roberto B."/>
            <person name="Veronica D.S."/>
            <person name="Fabio R."/>
            <person name="Monica P."/>
            <person name="Olivier J."/>
            <person name="Enrico T."/>
            <person name="Nicola S."/>
        </authorList>
    </citation>
    <scope>NUCLEOTIDE SEQUENCE [LARGE SCALE GENOMIC DNA]</scope>
    <source>
        <strain evidence="10 11">DSM 45166</strain>
    </source>
</reference>
<dbReference type="PANTHER" id="PTHR33653:SF1">
    <property type="entry name" value="RIBONUCLEASE VAPC2"/>
    <property type="match status" value="1"/>
</dbReference>
<dbReference type="InterPro" id="IPR002716">
    <property type="entry name" value="PIN_dom"/>
</dbReference>
<evidence type="ECO:0000256" key="4">
    <source>
        <dbReference type="ARBA" id="ARBA00022723"/>
    </source>
</evidence>
<dbReference type="GO" id="GO:0004540">
    <property type="term" value="F:RNA nuclease activity"/>
    <property type="evidence" value="ECO:0007669"/>
    <property type="project" value="InterPro"/>
</dbReference>
<evidence type="ECO:0000256" key="3">
    <source>
        <dbReference type="ARBA" id="ARBA00022722"/>
    </source>
</evidence>
<keyword evidence="8" id="KW-0800">Toxin</keyword>
<evidence type="ECO:0000256" key="6">
    <source>
        <dbReference type="ARBA" id="ARBA00022842"/>
    </source>
</evidence>
<comment type="cofactor">
    <cofactor evidence="1 8">
        <name>Mg(2+)</name>
        <dbReference type="ChEBI" id="CHEBI:18420"/>
    </cofactor>
</comment>
<dbReference type="AlphaFoldDB" id="A0A1X1XQE8"/>
<feature type="domain" description="PIN" evidence="9">
    <location>
        <begin position="12"/>
        <end position="124"/>
    </location>
</feature>
<dbReference type="InterPro" id="IPR022907">
    <property type="entry name" value="VapC_family"/>
</dbReference>
<dbReference type="OrthoDB" id="5185254at2"/>
<dbReference type="CDD" id="cd18755">
    <property type="entry name" value="PIN_MtVapC3_VapC21-like"/>
    <property type="match status" value="1"/>
</dbReference>